<dbReference type="GO" id="GO:0042602">
    <property type="term" value="F:riboflavin reductase (NADPH) activity"/>
    <property type="evidence" value="ECO:0007669"/>
    <property type="project" value="TreeGrafter"/>
</dbReference>
<evidence type="ECO:0000256" key="1">
    <source>
        <dbReference type="SAM" id="MobiDB-lite"/>
    </source>
</evidence>
<organism evidence="3 4">
    <name type="scientific">Jannaschia donghaensis</name>
    <dbReference type="NCBI Taxonomy" id="420998"/>
    <lineage>
        <taxon>Bacteria</taxon>
        <taxon>Pseudomonadati</taxon>
        <taxon>Pseudomonadota</taxon>
        <taxon>Alphaproteobacteria</taxon>
        <taxon>Rhodobacterales</taxon>
        <taxon>Roseobacteraceae</taxon>
        <taxon>Jannaschia</taxon>
    </lineage>
</organism>
<dbReference type="RefSeq" id="WP_055082568.1">
    <property type="nucleotide sequence ID" value="NZ_CXSU01000005.1"/>
</dbReference>
<dbReference type="Gene3D" id="3.40.50.720">
    <property type="entry name" value="NAD(P)-binding Rossmann-like Domain"/>
    <property type="match status" value="1"/>
</dbReference>
<dbReference type="Proteomes" id="UP000049222">
    <property type="component" value="Unassembled WGS sequence"/>
</dbReference>
<proteinExistence type="predicted"/>
<name>A0A0M6YEA6_9RHOB</name>
<dbReference type="InterPro" id="IPR051606">
    <property type="entry name" value="Polyketide_Oxido-like"/>
</dbReference>
<dbReference type="OrthoDB" id="7419852at2"/>
<dbReference type="PANTHER" id="PTHR43355:SF2">
    <property type="entry name" value="FLAVIN REDUCTASE (NADPH)"/>
    <property type="match status" value="1"/>
</dbReference>
<evidence type="ECO:0000313" key="3">
    <source>
        <dbReference type="EMBL" id="CTQ48682.1"/>
    </source>
</evidence>
<dbReference type="EMBL" id="CXSU01000005">
    <property type="protein sequence ID" value="CTQ48682.1"/>
    <property type="molecule type" value="Genomic_DNA"/>
</dbReference>
<dbReference type="SUPFAM" id="SSF51735">
    <property type="entry name" value="NAD(P)-binding Rossmann-fold domains"/>
    <property type="match status" value="1"/>
</dbReference>
<dbReference type="AlphaFoldDB" id="A0A0M6YEA6"/>
<feature type="region of interest" description="Disordered" evidence="1">
    <location>
        <begin position="210"/>
        <end position="230"/>
    </location>
</feature>
<dbReference type="InterPro" id="IPR016040">
    <property type="entry name" value="NAD(P)-bd_dom"/>
</dbReference>
<evidence type="ECO:0000259" key="2">
    <source>
        <dbReference type="Pfam" id="PF13460"/>
    </source>
</evidence>
<dbReference type="GO" id="GO:0004074">
    <property type="term" value="F:biliverdin reductase [NAD(P)H] activity"/>
    <property type="evidence" value="ECO:0007669"/>
    <property type="project" value="TreeGrafter"/>
</dbReference>
<evidence type="ECO:0000313" key="4">
    <source>
        <dbReference type="Proteomes" id="UP000049222"/>
    </source>
</evidence>
<gene>
    <name evidence="3" type="ORF">JDO7802_00686</name>
</gene>
<accession>A0A0M6YEA6</accession>
<sequence length="230" mass="24831">MHILVYGADGATGSRLIDQALARGHRVRASAHSLSGNERQAEGLEWVATDLMDRDGPQGDMDGIDAVLNAVGIDAGPDTVVNPPDLHTTGTRNVLAAMRAAEVDRLITISATFVETMARGPIWFEAAARLGLASIFEQMGEMEKILQATPWLRWTAVRPGWLLDEAASGDFQVFDDVIPEDLIRTRTGDLAAFMLDCAEGDLHVRETPAISRPEPAEKSGPDAVLKEMMG</sequence>
<dbReference type="STRING" id="420998.JDO7802_00686"/>
<keyword evidence="4" id="KW-1185">Reference proteome</keyword>
<reference evidence="3 4" key="1">
    <citation type="submission" date="2015-07" db="EMBL/GenBank/DDBJ databases">
        <authorList>
            <person name="Noorani M."/>
        </authorList>
    </citation>
    <scope>NUCLEOTIDE SEQUENCE [LARGE SCALE GENOMIC DNA]</scope>
    <source>
        <strain evidence="3 4">CECT 7802</strain>
    </source>
</reference>
<dbReference type="PANTHER" id="PTHR43355">
    <property type="entry name" value="FLAVIN REDUCTASE (NADPH)"/>
    <property type="match status" value="1"/>
</dbReference>
<protein>
    <submittedName>
        <fullName evidence="3">NAD dependent epimerase/dehydratase, family</fullName>
    </submittedName>
</protein>
<dbReference type="Pfam" id="PF13460">
    <property type="entry name" value="NAD_binding_10"/>
    <property type="match status" value="1"/>
</dbReference>
<feature type="domain" description="NAD(P)-binding" evidence="2">
    <location>
        <begin position="7"/>
        <end position="199"/>
    </location>
</feature>
<dbReference type="InterPro" id="IPR036291">
    <property type="entry name" value="NAD(P)-bd_dom_sf"/>
</dbReference>